<dbReference type="PANTHER" id="PTHR43814">
    <property type="entry name" value="ARGININOSUCCINATE LYASE"/>
    <property type="match status" value="1"/>
</dbReference>
<keyword evidence="3" id="KW-0055">Arginine biosynthesis</keyword>
<dbReference type="SUPFAM" id="SSF48557">
    <property type="entry name" value="L-aspartase-like"/>
    <property type="match status" value="1"/>
</dbReference>
<dbReference type="EMBL" id="CP001778">
    <property type="protein sequence ID" value="ADD42120.1"/>
    <property type="molecule type" value="Genomic_DNA"/>
</dbReference>
<accession>D3Q4U0</accession>
<evidence type="ECO:0000256" key="5">
    <source>
        <dbReference type="ARBA" id="ARBA00023239"/>
    </source>
</evidence>
<dbReference type="Proteomes" id="UP000000844">
    <property type="component" value="Chromosome"/>
</dbReference>
<evidence type="ECO:0000256" key="2">
    <source>
        <dbReference type="ARBA" id="ARBA00012338"/>
    </source>
</evidence>
<dbReference type="InterPro" id="IPR029419">
    <property type="entry name" value="Arg_succ_lyase_C"/>
</dbReference>
<protein>
    <recommendedName>
        <fullName evidence="2">argininosuccinate lyase</fullName>
        <ecNumber evidence="2">4.3.2.1</ecNumber>
    </recommendedName>
</protein>
<evidence type="ECO:0000256" key="4">
    <source>
        <dbReference type="ARBA" id="ARBA00022605"/>
    </source>
</evidence>
<gene>
    <name evidence="9" type="ordered locus">Snas_2437</name>
</gene>
<dbReference type="PRINTS" id="PR00149">
    <property type="entry name" value="FUMRATELYASE"/>
</dbReference>
<reference evidence="9 10" key="1">
    <citation type="journal article" date="2009" name="Stand. Genomic Sci.">
        <title>Complete genome sequence of Stackebrandtia nassauensis type strain (LLR-40K-21).</title>
        <authorList>
            <person name="Munk C."/>
            <person name="Lapidus A."/>
            <person name="Copeland A."/>
            <person name="Jando M."/>
            <person name="Mayilraj S."/>
            <person name="Glavina Del Rio T."/>
            <person name="Nolan M."/>
            <person name="Chen F."/>
            <person name="Lucas S."/>
            <person name="Tice H."/>
            <person name="Cheng J.F."/>
            <person name="Han C."/>
            <person name="Detter J.C."/>
            <person name="Bruce D."/>
            <person name="Goodwin L."/>
            <person name="Chain P."/>
            <person name="Pitluck S."/>
            <person name="Goker M."/>
            <person name="Ovchinikova G."/>
            <person name="Pati A."/>
            <person name="Ivanova N."/>
            <person name="Mavromatis K."/>
            <person name="Chen A."/>
            <person name="Palaniappan K."/>
            <person name="Land M."/>
            <person name="Hauser L."/>
            <person name="Chang Y.J."/>
            <person name="Jeffries C.D."/>
            <person name="Bristow J."/>
            <person name="Eisen J.A."/>
            <person name="Markowitz V."/>
            <person name="Hugenholtz P."/>
            <person name="Kyrpides N.C."/>
            <person name="Klenk H.P."/>
        </authorList>
    </citation>
    <scope>NUCLEOTIDE SEQUENCE [LARGE SCALE GENOMIC DNA]</scope>
    <source>
        <strain evidence="10">DSM 44728 / CIP 108903 / NRRL B-16338 / NBRC 102104 / LLR-40K-21</strain>
    </source>
</reference>
<evidence type="ECO:0000259" key="7">
    <source>
        <dbReference type="Pfam" id="PF00206"/>
    </source>
</evidence>
<dbReference type="InterPro" id="IPR024083">
    <property type="entry name" value="Fumarase/histidase_N"/>
</dbReference>
<organism evidence="9 10">
    <name type="scientific">Stackebrandtia nassauensis (strain DSM 44728 / CIP 108903 / NRRL B-16338 / NBRC 102104 / LLR-40K-21)</name>
    <dbReference type="NCBI Taxonomy" id="446470"/>
    <lineage>
        <taxon>Bacteria</taxon>
        <taxon>Bacillati</taxon>
        <taxon>Actinomycetota</taxon>
        <taxon>Actinomycetes</taxon>
        <taxon>Glycomycetales</taxon>
        <taxon>Glycomycetaceae</taxon>
        <taxon>Stackebrandtia</taxon>
    </lineage>
</organism>
<dbReference type="HOGENOM" id="CLU_027272_3_3_11"/>
<comment type="pathway">
    <text evidence="1">Amino-acid biosynthesis; L-arginine biosynthesis; L-arginine from L-ornithine and carbamoyl phosphate: step 3/3.</text>
</comment>
<evidence type="ECO:0000313" key="9">
    <source>
        <dbReference type="EMBL" id="ADD42120.1"/>
    </source>
</evidence>
<dbReference type="RefSeq" id="WP_013017691.1">
    <property type="nucleotide sequence ID" value="NC_013947.1"/>
</dbReference>
<dbReference type="InterPro" id="IPR008948">
    <property type="entry name" value="L-Aspartase-like"/>
</dbReference>
<evidence type="ECO:0000256" key="6">
    <source>
        <dbReference type="SAM" id="MobiDB-lite"/>
    </source>
</evidence>
<evidence type="ECO:0000259" key="8">
    <source>
        <dbReference type="Pfam" id="PF14698"/>
    </source>
</evidence>
<keyword evidence="5 9" id="KW-0456">Lyase</keyword>
<evidence type="ECO:0000256" key="1">
    <source>
        <dbReference type="ARBA" id="ARBA00004941"/>
    </source>
</evidence>
<dbReference type="PRINTS" id="PR00145">
    <property type="entry name" value="ARGSUCLYASE"/>
</dbReference>
<feature type="domain" description="Fumarate lyase N-terminal" evidence="7">
    <location>
        <begin position="41"/>
        <end position="296"/>
    </location>
</feature>
<sequence>MHNTGRVTSTLTATARRIVFGETVDADIDAELGPISEVDMAHCVALAERGLIPADRVRALLAHITALRSCDFAPLRGREAPRGLFMLYESHLSDTIGAEAGGSLHTGRSRNDLKVAVLSLRLRERLRQLTGETLRLQAILLSRALRYGGVVMPVYTHYQPAVPVTYGHYLLGIATALDRDLTALSQAAAGLGTSPLGACGVGGTDLPLDTERVAHLLGFDATAPNSIDAVASRDTALRALFAATSLSLTTSRLATDLQLWSTQEFGLLWFPDDQVGISSIMPQKRNVFLLEHIKAKPAVVSAAAQTLVMAAKGTPFTNSIEVGTEGVSGLWTGLTATLDAVVLSRLLVGAGEPVTGRMAQWARDGWTTATAMANRLVRDGVPFRQAHHRIGDLVRAAGTDGPPPTSPSPTDVVEQTEYGGGPGPKSLDRQYESLRTAWTRHAASHLDWGERLRARRTELAEAVAALIETGTHPGGQP</sequence>
<proteinExistence type="predicted"/>
<dbReference type="CDD" id="cd01359">
    <property type="entry name" value="Argininosuccinate_lyase"/>
    <property type="match status" value="1"/>
</dbReference>
<dbReference type="InterPro" id="IPR022761">
    <property type="entry name" value="Fumarate_lyase_N"/>
</dbReference>
<dbReference type="InterPro" id="IPR009049">
    <property type="entry name" value="Argininosuccinate_lyase"/>
</dbReference>
<keyword evidence="4" id="KW-0028">Amino-acid biosynthesis</keyword>
<dbReference type="KEGG" id="sna:Snas_2437"/>
<evidence type="ECO:0000313" key="10">
    <source>
        <dbReference type="Proteomes" id="UP000000844"/>
    </source>
</evidence>
<keyword evidence="10" id="KW-1185">Reference proteome</keyword>
<dbReference type="STRING" id="446470.Snas_2437"/>
<dbReference type="Pfam" id="PF00206">
    <property type="entry name" value="Lyase_1"/>
    <property type="match status" value="1"/>
</dbReference>
<dbReference type="AlphaFoldDB" id="D3Q4U0"/>
<dbReference type="UniPathway" id="UPA00068">
    <property type="reaction ID" value="UER00114"/>
</dbReference>
<dbReference type="InterPro" id="IPR000362">
    <property type="entry name" value="Fumarate_lyase_fam"/>
</dbReference>
<dbReference type="eggNOG" id="COG0165">
    <property type="taxonomic scope" value="Bacteria"/>
</dbReference>
<dbReference type="GO" id="GO:0042450">
    <property type="term" value="P:L-arginine biosynthetic process via ornithine"/>
    <property type="evidence" value="ECO:0007669"/>
    <property type="project" value="InterPro"/>
</dbReference>
<dbReference type="Gene3D" id="1.10.40.30">
    <property type="entry name" value="Fumarase/aspartase (C-terminal domain)"/>
    <property type="match status" value="1"/>
</dbReference>
<dbReference type="OrthoDB" id="4899737at2"/>
<name>D3Q4U0_STANL</name>
<evidence type="ECO:0000256" key="3">
    <source>
        <dbReference type="ARBA" id="ARBA00022571"/>
    </source>
</evidence>
<dbReference type="Gene3D" id="1.10.275.10">
    <property type="entry name" value="Fumarase/aspartase (N-terminal domain)"/>
    <property type="match status" value="1"/>
</dbReference>
<feature type="region of interest" description="Disordered" evidence="6">
    <location>
        <begin position="395"/>
        <end position="428"/>
    </location>
</feature>
<dbReference type="Pfam" id="PF14698">
    <property type="entry name" value="ASL_C2"/>
    <property type="match status" value="1"/>
</dbReference>
<dbReference type="GO" id="GO:0005829">
    <property type="term" value="C:cytosol"/>
    <property type="evidence" value="ECO:0007669"/>
    <property type="project" value="TreeGrafter"/>
</dbReference>
<feature type="domain" description="Argininosuccinate lyase C-terminal" evidence="8">
    <location>
        <begin position="367"/>
        <end position="401"/>
    </location>
</feature>
<dbReference type="GO" id="GO:0004056">
    <property type="term" value="F:argininosuccinate lyase activity"/>
    <property type="evidence" value="ECO:0007669"/>
    <property type="project" value="UniProtKB-EC"/>
</dbReference>
<dbReference type="PANTHER" id="PTHR43814:SF1">
    <property type="entry name" value="ARGININOSUCCINATE LYASE"/>
    <property type="match status" value="1"/>
</dbReference>
<dbReference type="Gene3D" id="1.20.200.10">
    <property type="entry name" value="Fumarase/aspartase (Central domain)"/>
    <property type="match status" value="1"/>
</dbReference>
<dbReference type="EC" id="4.3.2.1" evidence="2"/>